<feature type="transmembrane region" description="Helical" evidence="2">
    <location>
        <begin position="129"/>
        <end position="151"/>
    </location>
</feature>
<dbReference type="InterPro" id="IPR036259">
    <property type="entry name" value="MFS_trans_sf"/>
</dbReference>
<proteinExistence type="predicted"/>
<evidence type="ECO:0000256" key="2">
    <source>
        <dbReference type="SAM" id="Phobius"/>
    </source>
</evidence>
<evidence type="ECO:0008006" key="6">
    <source>
        <dbReference type="Google" id="ProtNLM"/>
    </source>
</evidence>
<feature type="transmembrane region" description="Helical" evidence="2">
    <location>
        <begin position="364"/>
        <end position="382"/>
    </location>
</feature>
<feature type="transmembrane region" description="Helical" evidence="2">
    <location>
        <begin position="272"/>
        <end position="292"/>
    </location>
</feature>
<dbReference type="GO" id="GO:0005886">
    <property type="term" value="C:plasma membrane"/>
    <property type="evidence" value="ECO:0007669"/>
    <property type="project" value="UniProtKB-SubCell"/>
</dbReference>
<feature type="transmembrane region" description="Helical" evidence="2">
    <location>
        <begin position="71"/>
        <end position="89"/>
    </location>
</feature>
<comment type="caution">
    <text evidence="4">The sequence shown here is derived from an EMBL/GenBank/DDBJ whole genome shotgun (WGS) entry which is preliminary data.</text>
</comment>
<dbReference type="InterPro" id="IPR011701">
    <property type="entry name" value="MFS"/>
</dbReference>
<reference evidence="4 5" key="1">
    <citation type="submission" date="2016-12" db="EMBL/GenBank/DDBJ databases">
        <title>Candidatus Reconcilibacillus cellulovorans genome.</title>
        <authorList>
            <person name="Kolinko S."/>
            <person name="Wu Y.-W."/>
            <person name="Tachea F."/>
            <person name="Denzel E."/>
            <person name="Hiras J."/>
            <person name="Baecker N."/>
            <person name="Chan L.J."/>
            <person name="Eichorst S.A."/>
            <person name="Frey D."/>
            <person name="Adams P.D."/>
            <person name="Pray T."/>
            <person name="Tanjore D."/>
            <person name="Petzold C.J."/>
            <person name="Gladden J.M."/>
            <person name="Simmons B.A."/>
            <person name="Singer S.W."/>
        </authorList>
    </citation>
    <scope>NUCLEOTIDE SEQUENCE [LARGE SCALE GENOMIC DNA]</scope>
    <source>
        <strain evidence="4">JTherm</strain>
    </source>
</reference>
<dbReference type="AlphaFoldDB" id="A0A2A6DY68"/>
<feature type="transmembrane region" description="Helical" evidence="2">
    <location>
        <begin position="330"/>
        <end position="352"/>
    </location>
</feature>
<dbReference type="EMBL" id="MOXJ01000038">
    <property type="protein sequence ID" value="PDO09479.1"/>
    <property type="molecule type" value="Genomic_DNA"/>
</dbReference>
<sequence>MEPRSFKLLYLLTFLFFSANAVTHVTVPLQTASTGASNATTGIVTGAYMLACMVARPWAGYLVRRYGAGPLLRATLIAYMPVMAVFPFADPAGLLAVRLLQGGCTACFSMALQIGMIDALPEHRRAHGVSLYSLSTYAPAVVMPVAGIRIWEIGETFLYAGVMFALMAAVGTVGYVAVPHLQGAGETLSRDDGTNHRSQRLRALGNPDFLVCSFSMLAASVAFGAVSAFIPLYAAQLGEYDAGIFLALQAATVVTVRFVWRKRIPSGGRWPGRLIAGLLSLVAAASCLLALAGWTGPFGFYSAAVLMGIAQALLYPTLMTHLTFELPNTARNVLLGLFIASADLGVALGGIAMGPVADLGSYPTVYATCAGGALLAACLAVGREDLSKNQKASP</sequence>
<keyword evidence="3" id="KW-0732">Signal</keyword>
<dbReference type="PANTHER" id="PTHR23531">
    <property type="entry name" value="QUINOLENE RESISTANCE PROTEIN NORA"/>
    <property type="match status" value="1"/>
</dbReference>
<evidence type="ECO:0000313" key="4">
    <source>
        <dbReference type="EMBL" id="PDO09479.1"/>
    </source>
</evidence>
<feature type="chain" id="PRO_5038719881" description="MFS transporter" evidence="3">
    <location>
        <begin position="24"/>
        <end position="394"/>
    </location>
</feature>
<evidence type="ECO:0000256" key="1">
    <source>
        <dbReference type="ARBA" id="ARBA00004651"/>
    </source>
</evidence>
<accession>A0A2A6DY68</accession>
<feature type="signal peptide" evidence="3">
    <location>
        <begin position="1"/>
        <end position="23"/>
    </location>
</feature>
<protein>
    <recommendedName>
        <fullName evidence="6">MFS transporter</fullName>
    </recommendedName>
</protein>
<evidence type="ECO:0000313" key="5">
    <source>
        <dbReference type="Proteomes" id="UP000243688"/>
    </source>
</evidence>
<gene>
    <name evidence="4" type="ORF">BLM47_12405</name>
</gene>
<dbReference type="NCBIfam" id="NF047574">
    <property type="entry name" value="opine_export_Sa"/>
    <property type="match status" value="1"/>
</dbReference>
<keyword evidence="2" id="KW-0812">Transmembrane</keyword>
<feature type="transmembrane region" description="Helical" evidence="2">
    <location>
        <begin position="95"/>
        <end position="117"/>
    </location>
</feature>
<dbReference type="PANTHER" id="PTHR23531:SF2">
    <property type="entry name" value="PERMEASE"/>
    <property type="match status" value="1"/>
</dbReference>
<keyword evidence="2" id="KW-1133">Transmembrane helix</keyword>
<evidence type="ECO:0000256" key="3">
    <source>
        <dbReference type="SAM" id="SignalP"/>
    </source>
</evidence>
<dbReference type="Gene3D" id="1.20.1250.20">
    <property type="entry name" value="MFS general substrate transporter like domains"/>
    <property type="match status" value="1"/>
</dbReference>
<feature type="transmembrane region" description="Helical" evidence="2">
    <location>
        <begin position="39"/>
        <end position="59"/>
    </location>
</feature>
<feature type="transmembrane region" description="Helical" evidence="2">
    <location>
        <begin position="209"/>
        <end position="230"/>
    </location>
</feature>
<feature type="transmembrane region" description="Helical" evidence="2">
    <location>
        <begin position="298"/>
        <end position="318"/>
    </location>
</feature>
<keyword evidence="2" id="KW-0472">Membrane</keyword>
<dbReference type="Pfam" id="PF07690">
    <property type="entry name" value="MFS_1"/>
    <property type="match status" value="1"/>
</dbReference>
<dbReference type="Proteomes" id="UP000243688">
    <property type="component" value="Unassembled WGS sequence"/>
</dbReference>
<comment type="subcellular location">
    <subcellularLocation>
        <location evidence="1">Cell membrane</location>
        <topology evidence="1">Multi-pass membrane protein</topology>
    </subcellularLocation>
</comment>
<dbReference type="GO" id="GO:0022857">
    <property type="term" value="F:transmembrane transporter activity"/>
    <property type="evidence" value="ECO:0007669"/>
    <property type="project" value="InterPro"/>
</dbReference>
<dbReference type="SUPFAM" id="SSF103473">
    <property type="entry name" value="MFS general substrate transporter"/>
    <property type="match status" value="1"/>
</dbReference>
<organism evidence="4 5">
    <name type="scientific">Candidatus Reconcilbacillus cellulovorans</name>
    <dbReference type="NCBI Taxonomy" id="1906605"/>
    <lineage>
        <taxon>Bacteria</taxon>
        <taxon>Bacillati</taxon>
        <taxon>Bacillota</taxon>
        <taxon>Bacilli</taxon>
        <taxon>Bacillales</taxon>
        <taxon>Paenibacillaceae</taxon>
        <taxon>Candidatus Reconcilbacillus</taxon>
    </lineage>
</organism>
<dbReference type="InterPro" id="IPR052714">
    <property type="entry name" value="MFS_Exporter"/>
</dbReference>
<feature type="transmembrane region" description="Helical" evidence="2">
    <location>
        <begin position="157"/>
        <end position="178"/>
    </location>
</feature>
<feature type="transmembrane region" description="Helical" evidence="2">
    <location>
        <begin position="242"/>
        <end position="260"/>
    </location>
</feature>
<name>A0A2A6DY68_9BACL</name>